<dbReference type="Pfam" id="PF08352">
    <property type="entry name" value="oligo_HPY"/>
    <property type="match status" value="1"/>
</dbReference>
<dbReference type="Proteomes" id="UP000306918">
    <property type="component" value="Unassembled WGS sequence"/>
</dbReference>
<dbReference type="PANTHER" id="PTHR43776:SF7">
    <property type="entry name" value="D,D-DIPEPTIDE TRANSPORT ATP-BINDING PROTEIN DDPF-RELATED"/>
    <property type="match status" value="1"/>
</dbReference>
<comment type="similarity">
    <text evidence="1">Belongs to the ABC transporter superfamily.</text>
</comment>
<dbReference type="InterPro" id="IPR050319">
    <property type="entry name" value="ABC_transp_ATP-bind"/>
</dbReference>
<dbReference type="AlphaFoldDB" id="A0A4S8HAR8"/>
<keyword evidence="7" id="KW-1185">Reference proteome</keyword>
<dbReference type="Pfam" id="PF00005">
    <property type="entry name" value="ABC_tran"/>
    <property type="match status" value="2"/>
</dbReference>
<keyword evidence="2" id="KW-0813">Transport</keyword>
<name>A0A4S8HAR8_9BACT</name>
<evidence type="ECO:0000313" key="7">
    <source>
        <dbReference type="Proteomes" id="UP000306918"/>
    </source>
</evidence>
<feature type="domain" description="ABC transporter" evidence="5">
    <location>
        <begin position="6"/>
        <end position="262"/>
    </location>
</feature>
<dbReference type="InterPro" id="IPR017871">
    <property type="entry name" value="ABC_transporter-like_CS"/>
</dbReference>
<dbReference type="InterPro" id="IPR013563">
    <property type="entry name" value="Oligopep_ABC_C"/>
</dbReference>
<organism evidence="6 7">
    <name type="scientific">Niastella caeni</name>
    <dbReference type="NCBI Taxonomy" id="2569763"/>
    <lineage>
        <taxon>Bacteria</taxon>
        <taxon>Pseudomonadati</taxon>
        <taxon>Bacteroidota</taxon>
        <taxon>Chitinophagia</taxon>
        <taxon>Chitinophagales</taxon>
        <taxon>Chitinophagaceae</taxon>
        <taxon>Niastella</taxon>
    </lineage>
</organism>
<evidence type="ECO:0000256" key="3">
    <source>
        <dbReference type="ARBA" id="ARBA00022741"/>
    </source>
</evidence>
<evidence type="ECO:0000256" key="4">
    <source>
        <dbReference type="ARBA" id="ARBA00022840"/>
    </source>
</evidence>
<proteinExistence type="inferred from homology"/>
<dbReference type="InterPro" id="IPR027417">
    <property type="entry name" value="P-loop_NTPase"/>
</dbReference>
<dbReference type="OrthoDB" id="1115710at2"/>
<keyword evidence="4 6" id="KW-0067">ATP-binding</keyword>
<dbReference type="GO" id="GO:0016887">
    <property type="term" value="F:ATP hydrolysis activity"/>
    <property type="evidence" value="ECO:0007669"/>
    <property type="project" value="InterPro"/>
</dbReference>
<dbReference type="PROSITE" id="PS00211">
    <property type="entry name" value="ABC_TRANSPORTER_1"/>
    <property type="match status" value="2"/>
</dbReference>
<evidence type="ECO:0000256" key="1">
    <source>
        <dbReference type="ARBA" id="ARBA00005417"/>
    </source>
</evidence>
<dbReference type="NCBIfam" id="NF008453">
    <property type="entry name" value="PRK11308.1"/>
    <property type="match status" value="2"/>
</dbReference>
<dbReference type="GO" id="GO:0005524">
    <property type="term" value="F:ATP binding"/>
    <property type="evidence" value="ECO:0007669"/>
    <property type="project" value="UniProtKB-KW"/>
</dbReference>
<dbReference type="CDD" id="cd03257">
    <property type="entry name" value="ABC_NikE_OppD_transporters"/>
    <property type="match status" value="2"/>
</dbReference>
<accession>A0A4S8HAR8</accession>
<dbReference type="InterPro" id="IPR003593">
    <property type="entry name" value="AAA+_ATPase"/>
</dbReference>
<dbReference type="InterPro" id="IPR003439">
    <property type="entry name" value="ABC_transporter-like_ATP-bd"/>
</dbReference>
<dbReference type="FunFam" id="3.40.50.300:FF:000016">
    <property type="entry name" value="Oligopeptide ABC transporter ATP-binding component"/>
    <property type="match status" value="2"/>
</dbReference>
<dbReference type="PROSITE" id="PS50893">
    <property type="entry name" value="ABC_TRANSPORTER_2"/>
    <property type="match status" value="2"/>
</dbReference>
<feature type="domain" description="ABC transporter" evidence="5">
    <location>
        <begin position="317"/>
        <end position="566"/>
    </location>
</feature>
<dbReference type="NCBIfam" id="NF007739">
    <property type="entry name" value="PRK10419.1"/>
    <property type="match status" value="2"/>
</dbReference>
<dbReference type="SMART" id="SM00382">
    <property type="entry name" value="AAA"/>
    <property type="match status" value="2"/>
</dbReference>
<dbReference type="PANTHER" id="PTHR43776">
    <property type="entry name" value="TRANSPORT ATP-BINDING PROTEIN"/>
    <property type="match status" value="1"/>
</dbReference>
<dbReference type="GO" id="GO:0015833">
    <property type="term" value="P:peptide transport"/>
    <property type="evidence" value="ECO:0007669"/>
    <property type="project" value="InterPro"/>
</dbReference>
<evidence type="ECO:0000259" key="5">
    <source>
        <dbReference type="PROSITE" id="PS50893"/>
    </source>
</evidence>
<reference evidence="6 7" key="1">
    <citation type="submission" date="2019-04" db="EMBL/GenBank/DDBJ databases">
        <title>Niastella caeni sp. nov., isolated from activated sludge.</title>
        <authorList>
            <person name="Sheng M."/>
        </authorList>
    </citation>
    <scope>NUCLEOTIDE SEQUENCE [LARGE SCALE GENOMIC DNA]</scope>
    <source>
        <strain evidence="6 7">HX-2-15</strain>
    </source>
</reference>
<evidence type="ECO:0000256" key="2">
    <source>
        <dbReference type="ARBA" id="ARBA00022448"/>
    </source>
</evidence>
<dbReference type="EMBL" id="STFF01000012">
    <property type="protein sequence ID" value="THU32020.1"/>
    <property type="molecule type" value="Genomic_DNA"/>
</dbReference>
<dbReference type="GO" id="GO:0055085">
    <property type="term" value="P:transmembrane transport"/>
    <property type="evidence" value="ECO:0007669"/>
    <property type="project" value="UniProtKB-ARBA"/>
</dbReference>
<comment type="caution">
    <text evidence="6">The sequence shown here is derived from an EMBL/GenBank/DDBJ whole genome shotgun (WGS) entry which is preliminary data.</text>
</comment>
<sequence>MPAPLLEINNLQVDFVTEIGTTTAVNNISLTVNRGEIVAIVGESGSGKSVTSLSILQLLPRPPARYTNGEILFSANGAESLNLLKQTPEQMRSIRGNQIAMIFQEPMTSLNPVFTCGHQVQEALRLHLKISGREAKQKTIDLFRQVRLPNPEQLFRRYPHQLSGGQKQRVMIAMAMSCEPALLICDEPTTALDVTVQKTILQLIKELQQTQQMGVIFITHDLGVVAEVADRAVVMYRGEIVESGNVADIFSNPQHPYTKGLLACRPVLHPKGERLPIVSDFLEHNRSFDPGSYTQPIVQPAVVKETEAAAKRPFIQVSRLNVWFPSKTSLLGKPLEYIKAVDNIRFEIYKGETLGLVGESGCGKTTLGRTLLGLIQPTSGSVYYDGTDLSSVDAKTMTQMRKDIQIIFQDPYSSLNPRLTIGSAIAEPLKVHNIISGSMQRKDKVIELLEKVNLKAEHFHRYPHEFSGGQRQRIVIARALALNPSFIVCDESVSALDVSVQAQVLNLLNDLKAEMGFTIVFISHDLSVVRYISDRIMVMNKGKIEEIGEAEQVYFHPQKEYTKQLISSIPRGIRI</sequence>
<keyword evidence="3" id="KW-0547">Nucleotide-binding</keyword>
<dbReference type="RefSeq" id="WP_136580464.1">
    <property type="nucleotide sequence ID" value="NZ_STFF01000012.1"/>
</dbReference>
<dbReference type="SUPFAM" id="SSF52540">
    <property type="entry name" value="P-loop containing nucleoside triphosphate hydrolases"/>
    <property type="match status" value="2"/>
</dbReference>
<gene>
    <name evidence="6" type="ORF">FAM09_27945</name>
</gene>
<dbReference type="Gene3D" id="3.40.50.300">
    <property type="entry name" value="P-loop containing nucleotide triphosphate hydrolases"/>
    <property type="match status" value="2"/>
</dbReference>
<protein>
    <submittedName>
        <fullName evidence="6">ABC transporter ATP-binding protein</fullName>
    </submittedName>
</protein>
<evidence type="ECO:0000313" key="6">
    <source>
        <dbReference type="EMBL" id="THU32020.1"/>
    </source>
</evidence>